<dbReference type="Pfam" id="PF09348">
    <property type="entry name" value="DUF1990"/>
    <property type="match status" value="1"/>
</dbReference>
<protein>
    <submittedName>
        <fullName evidence="2">DUF1990 family protein</fullName>
    </submittedName>
</protein>
<accession>A0ABV3AK24</accession>
<dbReference type="InterPro" id="IPR018960">
    <property type="entry name" value="DUF1990"/>
</dbReference>
<feature type="domain" description="DUF1990" evidence="1">
    <location>
        <begin position="36"/>
        <end position="194"/>
    </location>
</feature>
<dbReference type="RefSeq" id="WP_030646205.1">
    <property type="nucleotide sequence ID" value="NZ_JBEXDP010000060.1"/>
</dbReference>
<name>A0ABV3AK24_9ACTN</name>
<dbReference type="Proteomes" id="UP001551011">
    <property type="component" value="Unassembled WGS sequence"/>
</dbReference>
<evidence type="ECO:0000259" key="1">
    <source>
        <dbReference type="Pfam" id="PF09348"/>
    </source>
</evidence>
<evidence type="ECO:0000313" key="3">
    <source>
        <dbReference type="Proteomes" id="UP001551011"/>
    </source>
</evidence>
<gene>
    <name evidence="2" type="ORF">AB0H04_36560</name>
</gene>
<keyword evidence="3" id="KW-1185">Reference proteome</keyword>
<proteinExistence type="predicted"/>
<reference evidence="2 3" key="1">
    <citation type="submission" date="2024-06" db="EMBL/GenBank/DDBJ databases">
        <title>The Natural Products Discovery Center: Release of the First 8490 Sequenced Strains for Exploring Actinobacteria Biosynthetic Diversity.</title>
        <authorList>
            <person name="Kalkreuter E."/>
            <person name="Kautsar S.A."/>
            <person name="Yang D."/>
            <person name="Bader C.D."/>
            <person name="Teijaro C.N."/>
            <person name="Fluegel L."/>
            <person name="Davis C.M."/>
            <person name="Simpson J.R."/>
            <person name="Lauterbach L."/>
            <person name="Steele A.D."/>
            <person name="Gui C."/>
            <person name="Meng S."/>
            <person name="Li G."/>
            <person name="Viehrig K."/>
            <person name="Ye F."/>
            <person name="Su P."/>
            <person name="Kiefer A.F."/>
            <person name="Nichols A."/>
            <person name="Cepeda A.J."/>
            <person name="Yan W."/>
            <person name="Fan B."/>
            <person name="Jiang Y."/>
            <person name="Adhikari A."/>
            <person name="Zheng C.-J."/>
            <person name="Schuster L."/>
            <person name="Cowan T.M."/>
            <person name="Smanski M.J."/>
            <person name="Chevrette M.G."/>
            <person name="De Carvalho L.P.S."/>
            <person name="Shen B."/>
        </authorList>
    </citation>
    <scope>NUCLEOTIDE SEQUENCE [LARGE SCALE GENOMIC DNA]</scope>
    <source>
        <strain evidence="2 3">NPDC020594</strain>
    </source>
</reference>
<sequence length="243" mass="27502">MSSSGDWVFGRLDATQVWRDLADARVNYSADEVRRPAWNIDVHRTALPKERPGPPEPGGPWEQACRLVRDYEFSPPEIVRALYDPASPLLGRDMLLEARFHGIHFYCGVRVTEVVDETREGTGRVWGWAYETLEGHLERGKARYEVVKRQDTGEVSFVVTCHSQGAPTLDRVTSLGWRLFGRRTQLRFYRRCAARLRLFVEAALRGQDPLPGPPPAYGRLACAPSDARTHRLDALALHRVTPG</sequence>
<organism evidence="2 3">
    <name type="scientific">Streptomyces flaveolus</name>
    <dbReference type="NCBI Taxonomy" id="67297"/>
    <lineage>
        <taxon>Bacteria</taxon>
        <taxon>Bacillati</taxon>
        <taxon>Actinomycetota</taxon>
        <taxon>Actinomycetes</taxon>
        <taxon>Kitasatosporales</taxon>
        <taxon>Streptomycetaceae</taxon>
        <taxon>Streptomyces</taxon>
    </lineage>
</organism>
<comment type="caution">
    <text evidence="2">The sequence shown here is derived from an EMBL/GenBank/DDBJ whole genome shotgun (WGS) entry which is preliminary data.</text>
</comment>
<dbReference type="EMBL" id="JBFAEG010000034">
    <property type="protein sequence ID" value="MEU5712296.1"/>
    <property type="molecule type" value="Genomic_DNA"/>
</dbReference>
<evidence type="ECO:0000313" key="2">
    <source>
        <dbReference type="EMBL" id="MEU5712296.1"/>
    </source>
</evidence>